<dbReference type="PANTHER" id="PTHR36091:SF2">
    <property type="entry name" value="AMINOGLYCOSIDE PHOSPHOTRANSFERASE DOMAIN-CONTAINING PROTEIN"/>
    <property type="match status" value="1"/>
</dbReference>
<name>A0AAW0BV32_9AGAR</name>
<dbReference type="PANTHER" id="PTHR36091">
    <property type="entry name" value="ALTERED INHERITANCE OF MITOCHONDRIA PROTEIN 9, MITOCHONDRIAL"/>
    <property type="match status" value="1"/>
</dbReference>
<accession>A0AAW0BV32</accession>
<dbReference type="GO" id="GO:0005739">
    <property type="term" value="C:mitochondrion"/>
    <property type="evidence" value="ECO:0007669"/>
    <property type="project" value="TreeGrafter"/>
</dbReference>
<dbReference type="EMBL" id="JAWWNJ010000025">
    <property type="protein sequence ID" value="KAK7030537.1"/>
    <property type="molecule type" value="Genomic_DNA"/>
</dbReference>
<sequence length="279" mass="30652">MVACVPYPVAQPGLYAAASEVATLAHLRAHDLPVRKALPRRAQAEYIFILKEANLASILRQLVKLESQITLDYVNDLRLKVATGENTGCIPLSLKGGHKFCVGPDVRLYVWHGRRSELDVNRGPCTSLWASLSPSPSTNPSAHSVSVRHPDLHPSNVMVLLDWQHAPIHPAPLLNPPRRYRYTRSPPEPRRRLPTALAHHAALADSASHLSSFPARWVAETHGLKALEATEAWGTRLAGPVAFAADDDNVSSRLLLADEDVTFGTYDARFATETPWVPT</sequence>
<gene>
    <name evidence="1" type="ORF">R3P38DRAFT_3313908</name>
</gene>
<organism evidence="1 2">
    <name type="scientific">Favolaschia claudopus</name>
    <dbReference type="NCBI Taxonomy" id="2862362"/>
    <lineage>
        <taxon>Eukaryota</taxon>
        <taxon>Fungi</taxon>
        <taxon>Dikarya</taxon>
        <taxon>Basidiomycota</taxon>
        <taxon>Agaricomycotina</taxon>
        <taxon>Agaricomycetes</taxon>
        <taxon>Agaricomycetidae</taxon>
        <taxon>Agaricales</taxon>
        <taxon>Marasmiineae</taxon>
        <taxon>Mycenaceae</taxon>
        <taxon>Favolaschia</taxon>
    </lineage>
</organism>
<protein>
    <recommendedName>
        <fullName evidence="3">Aminoglycoside phosphotransferase domain-containing protein</fullName>
    </recommendedName>
</protein>
<comment type="caution">
    <text evidence="1">The sequence shown here is derived from an EMBL/GenBank/DDBJ whole genome shotgun (WGS) entry which is preliminary data.</text>
</comment>
<dbReference type="InterPro" id="IPR051035">
    <property type="entry name" value="Mito_inheritance_9"/>
</dbReference>
<evidence type="ECO:0008006" key="3">
    <source>
        <dbReference type="Google" id="ProtNLM"/>
    </source>
</evidence>
<reference evidence="1 2" key="1">
    <citation type="journal article" date="2024" name="J Genomics">
        <title>Draft genome sequencing and assembly of Favolaschia claudopus CIRM-BRFM 2984 isolated from oak limbs.</title>
        <authorList>
            <person name="Navarro D."/>
            <person name="Drula E."/>
            <person name="Chaduli D."/>
            <person name="Cazenave R."/>
            <person name="Ahrendt S."/>
            <person name="Wang J."/>
            <person name="Lipzen A."/>
            <person name="Daum C."/>
            <person name="Barry K."/>
            <person name="Grigoriev I.V."/>
            <person name="Favel A."/>
            <person name="Rosso M.N."/>
            <person name="Martin F."/>
        </authorList>
    </citation>
    <scope>NUCLEOTIDE SEQUENCE [LARGE SCALE GENOMIC DNA]</scope>
    <source>
        <strain evidence="1 2">CIRM-BRFM 2984</strain>
    </source>
</reference>
<dbReference type="Proteomes" id="UP001362999">
    <property type="component" value="Unassembled WGS sequence"/>
</dbReference>
<proteinExistence type="predicted"/>
<evidence type="ECO:0000313" key="1">
    <source>
        <dbReference type="EMBL" id="KAK7030537.1"/>
    </source>
</evidence>
<keyword evidence="2" id="KW-1185">Reference proteome</keyword>
<dbReference type="AlphaFoldDB" id="A0AAW0BV32"/>
<evidence type="ECO:0000313" key="2">
    <source>
        <dbReference type="Proteomes" id="UP001362999"/>
    </source>
</evidence>